<protein>
    <submittedName>
        <fullName evidence="1">Uncharacterized protein</fullName>
    </submittedName>
</protein>
<feature type="non-terminal residue" evidence="1">
    <location>
        <position position="46"/>
    </location>
</feature>
<dbReference type="SUPFAM" id="SSF56091">
    <property type="entry name" value="DNA ligase/mRNA capping enzyme, catalytic domain"/>
    <property type="match status" value="1"/>
</dbReference>
<accession>A0A0F9SLK2</accession>
<gene>
    <name evidence="1" type="ORF">LCGC14_0837070</name>
</gene>
<evidence type="ECO:0000313" key="1">
    <source>
        <dbReference type="EMBL" id="KKN30143.1"/>
    </source>
</evidence>
<reference evidence="1" key="1">
    <citation type="journal article" date="2015" name="Nature">
        <title>Complex archaea that bridge the gap between prokaryotes and eukaryotes.</title>
        <authorList>
            <person name="Spang A."/>
            <person name="Saw J.H."/>
            <person name="Jorgensen S.L."/>
            <person name="Zaremba-Niedzwiedzka K."/>
            <person name="Martijn J."/>
            <person name="Lind A.E."/>
            <person name="van Eijk R."/>
            <person name="Schleper C."/>
            <person name="Guy L."/>
            <person name="Ettema T.J."/>
        </authorList>
    </citation>
    <scope>NUCLEOTIDE SEQUENCE</scope>
</reference>
<organism evidence="1">
    <name type="scientific">marine sediment metagenome</name>
    <dbReference type="NCBI Taxonomy" id="412755"/>
    <lineage>
        <taxon>unclassified sequences</taxon>
        <taxon>metagenomes</taxon>
        <taxon>ecological metagenomes</taxon>
    </lineage>
</organism>
<proteinExistence type="predicted"/>
<name>A0A0F9SLK2_9ZZZZ</name>
<dbReference type="Gene3D" id="1.10.287.610">
    <property type="entry name" value="Helix hairpin bin"/>
    <property type="match status" value="1"/>
</dbReference>
<dbReference type="EMBL" id="LAZR01002431">
    <property type="protein sequence ID" value="KKN30143.1"/>
    <property type="molecule type" value="Genomic_DNA"/>
</dbReference>
<sequence>MVRATMPDRQKSEQDQIKYLVDEISHHRYLYYNEQPKISDAKYDSL</sequence>
<comment type="caution">
    <text evidence="1">The sequence shown here is derived from an EMBL/GenBank/DDBJ whole genome shotgun (WGS) entry which is preliminary data.</text>
</comment>
<dbReference type="AlphaFoldDB" id="A0A0F9SLK2"/>